<proteinExistence type="predicted"/>
<dbReference type="Pfam" id="PF13668">
    <property type="entry name" value="Ferritin_2"/>
    <property type="match status" value="1"/>
</dbReference>
<dbReference type="PROSITE" id="PS51318">
    <property type="entry name" value="TAT"/>
    <property type="match status" value="1"/>
</dbReference>
<dbReference type="RefSeq" id="WP_270029816.1">
    <property type="nucleotide sequence ID" value="NZ_JAPDDP010000107.1"/>
</dbReference>
<dbReference type="InterPro" id="IPR006311">
    <property type="entry name" value="TAT_signal"/>
</dbReference>
<evidence type="ECO:0000313" key="2">
    <source>
        <dbReference type="Proteomes" id="UP001147653"/>
    </source>
</evidence>
<reference evidence="1" key="1">
    <citation type="submission" date="2022-10" db="EMBL/GenBank/DDBJ databases">
        <title>The WGS of Solirubrobacter phytolaccae KCTC 29190.</title>
        <authorList>
            <person name="Jiang Z."/>
        </authorList>
    </citation>
    <scope>NUCLEOTIDE SEQUENCE</scope>
    <source>
        <strain evidence="1">KCTC 29190</strain>
    </source>
</reference>
<dbReference type="InterPro" id="IPR009078">
    <property type="entry name" value="Ferritin-like_SF"/>
</dbReference>
<dbReference type="EMBL" id="JAPDDP010000107">
    <property type="protein sequence ID" value="MDA0185319.1"/>
    <property type="molecule type" value="Genomic_DNA"/>
</dbReference>
<comment type="caution">
    <text evidence="1">The sequence shown here is derived from an EMBL/GenBank/DDBJ whole genome shotgun (WGS) entry which is preliminary data.</text>
</comment>
<evidence type="ECO:0000313" key="1">
    <source>
        <dbReference type="EMBL" id="MDA0185319.1"/>
    </source>
</evidence>
<dbReference type="SUPFAM" id="SSF47240">
    <property type="entry name" value="Ferritin-like"/>
    <property type="match status" value="1"/>
</dbReference>
<accession>A0A9X3NH73</accession>
<gene>
    <name evidence="1" type="ORF">OJ997_33750</name>
</gene>
<organism evidence="1 2">
    <name type="scientific">Solirubrobacter phytolaccae</name>
    <dbReference type="NCBI Taxonomy" id="1404360"/>
    <lineage>
        <taxon>Bacteria</taxon>
        <taxon>Bacillati</taxon>
        <taxon>Actinomycetota</taxon>
        <taxon>Thermoleophilia</taxon>
        <taxon>Solirubrobacterales</taxon>
        <taxon>Solirubrobacteraceae</taxon>
        <taxon>Solirubrobacter</taxon>
    </lineage>
</organism>
<dbReference type="AlphaFoldDB" id="A0A9X3NH73"/>
<name>A0A9X3NH73_9ACTN</name>
<dbReference type="InterPro" id="IPR012347">
    <property type="entry name" value="Ferritin-like"/>
</dbReference>
<dbReference type="Proteomes" id="UP001147653">
    <property type="component" value="Unassembled WGS sequence"/>
</dbReference>
<dbReference type="Gene3D" id="1.20.1260.10">
    <property type="match status" value="1"/>
</dbReference>
<protein>
    <submittedName>
        <fullName evidence="1">Ferritin-like domain-containing protein</fullName>
    </submittedName>
</protein>
<sequence length="197" mass="21500">MHRQIVRRDLLRLGAAGAAGALVVPTVARAQKPAPAPQGDDIGYVQWGVTAELLSVAFWQRALDDGDFSKRAQRRLREARDNDADHLKRLVAVLGEDAPAEGDFEVVLPDAAFKTRARILAFGKQIEEHVTAVYLDGVARTTDQETRALLGRLLVADTGHLALLRNLAGEPVADTGLRTSMRVETAGTWIDTYLRTP</sequence>
<keyword evidence="2" id="KW-1185">Reference proteome</keyword>